<accession>A0ABU3C0H7</accession>
<evidence type="ECO:0000313" key="3">
    <source>
        <dbReference type="Proteomes" id="UP001251857"/>
    </source>
</evidence>
<dbReference type="EMBL" id="JAVRIB010000008">
    <property type="protein sequence ID" value="MDT0635071.1"/>
    <property type="molecule type" value="Genomic_DNA"/>
</dbReference>
<gene>
    <name evidence="2" type="ORF">RM532_08875</name>
</gene>
<sequence>MVTAADNPEPRYTLQEAADALGWGERDLFRELRRRRILDQRNVPTWRYKDAGLFLEHRGTFRHPTVGTRFYSRPLITPRGLRWLERVLADEKASA</sequence>
<dbReference type="Proteomes" id="UP001251857">
    <property type="component" value="Unassembled WGS sequence"/>
</dbReference>
<keyword evidence="3" id="KW-1185">Reference proteome</keyword>
<proteinExistence type="predicted"/>
<comment type="caution">
    <text evidence="2">The sequence shown here is derived from an EMBL/GenBank/DDBJ whole genome shotgun (WGS) entry which is preliminary data.</text>
</comment>
<dbReference type="InterPro" id="IPR005039">
    <property type="entry name" value="Ant_C"/>
</dbReference>
<evidence type="ECO:0000259" key="1">
    <source>
        <dbReference type="Pfam" id="PF03374"/>
    </source>
</evidence>
<name>A0ABU3C0H7_9GAMM</name>
<organism evidence="2 3">
    <name type="scientific">Spectribacter hydrogenoxidans</name>
    <dbReference type="NCBI Taxonomy" id="3075608"/>
    <lineage>
        <taxon>Bacteria</taxon>
        <taxon>Pseudomonadati</taxon>
        <taxon>Pseudomonadota</taxon>
        <taxon>Gammaproteobacteria</taxon>
        <taxon>Salinisphaerales</taxon>
        <taxon>Salinisphaeraceae</taxon>
        <taxon>Spectribacter</taxon>
    </lineage>
</organism>
<dbReference type="RefSeq" id="WP_311652921.1">
    <property type="nucleotide sequence ID" value="NZ_JAVRIB010000008.1"/>
</dbReference>
<feature type="domain" description="Antirepressor protein C-terminal" evidence="1">
    <location>
        <begin position="11"/>
        <end position="89"/>
    </location>
</feature>
<dbReference type="Pfam" id="PF03374">
    <property type="entry name" value="ANT"/>
    <property type="match status" value="1"/>
</dbReference>
<protein>
    <submittedName>
        <fullName evidence="2">Phage antirepressor KilAC domain-containing protein</fullName>
    </submittedName>
</protein>
<reference evidence="2 3" key="1">
    <citation type="submission" date="2023-09" db="EMBL/GenBank/DDBJ databases">
        <authorList>
            <person name="Rey-Velasco X."/>
        </authorList>
    </citation>
    <scope>NUCLEOTIDE SEQUENCE [LARGE SCALE GENOMIC DNA]</scope>
    <source>
        <strain evidence="2 3">W335</strain>
    </source>
</reference>
<evidence type="ECO:0000313" key="2">
    <source>
        <dbReference type="EMBL" id="MDT0635071.1"/>
    </source>
</evidence>